<evidence type="ECO:0000313" key="4">
    <source>
        <dbReference type="EMBL" id="MFB9451617.1"/>
    </source>
</evidence>
<evidence type="ECO:0000259" key="3">
    <source>
        <dbReference type="Pfam" id="PF02826"/>
    </source>
</evidence>
<keyword evidence="1" id="KW-0560">Oxidoreductase</keyword>
<evidence type="ECO:0000256" key="1">
    <source>
        <dbReference type="ARBA" id="ARBA00023002"/>
    </source>
</evidence>
<dbReference type="InterPro" id="IPR036291">
    <property type="entry name" value="NAD(P)-bd_dom_sf"/>
</dbReference>
<evidence type="ECO:0000313" key="5">
    <source>
        <dbReference type="Proteomes" id="UP001589608"/>
    </source>
</evidence>
<dbReference type="Proteomes" id="UP001589608">
    <property type="component" value="Unassembled WGS sequence"/>
</dbReference>
<dbReference type="RefSeq" id="WP_246656347.1">
    <property type="nucleotide sequence ID" value="NZ_CP061913.1"/>
</dbReference>
<keyword evidence="2" id="KW-0520">NAD</keyword>
<dbReference type="InterPro" id="IPR006140">
    <property type="entry name" value="D-isomer_DH_NAD-bd"/>
</dbReference>
<protein>
    <submittedName>
        <fullName evidence="4">Hydroxyacid dehydrogenase</fullName>
    </submittedName>
</protein>
<dbReference type="InterPro" id="IPR050223">
    <property type="entry name" value="D-isomer_2-hydroxyacid_DH"/>
</dbReference>
<dbReference type="PANTHER" id="PTHR10996">
    <property type="entry name" value="2-HYDROXYACID DEHYDROGENASE-RELATED"/>
    <property type="match status" value="1"/>
</dbReference>
<name>A0ABV5MRW6_9ACTN</name>
<organism evidence="4 5">
    <name type="scientific">Dactylosporangium vinaceum</name>
    <dbReference type="NCBI Taxonomy" id="53362"/>
    <lineage>
        <taxon>Bacteria</taxon>
        <taxon>Bacillati</taxon>
        <taxon>Actinomycetota</taxon>
        <taxon>Actinomycetes</taxon>
        <taxon>Micromonosporales</taxon>
        <taxon>Micromonosporaceae</taxon>
        <taxon>Dactylosporangium</taxon>
    </lineage>
</organism>
<dbReference type="SUPFAM" id="SSF51735">
    <property type="entry name" value="NAD(P)-binding Rossmann-fold domains"/>
    <property type="match status" value="1"/>
</dbReference>
<accession>A0ABV5MRW6</accession>
<comment type="caution">
    <text evidence="4">The sequence shown here is derived from an EMBL/GenBank/DDBJ whole genome shotgun (WGS) entry which is preliminary data.</text>
</comment>
<proteinExistence type="predicted"/>
<dbReference type="SUPFAM" id="SSF52283">
    <property type="entry name" value="Formate/glycerate dehydrogenase catalytic domain-like"/>
    <property type="match status" value="1"/>
</dbReference>
<reference evidence="4 5" key="1">
    <citation type="submission" date="2024-09" db="EMBL/GenBank/DDBJ databases">
        <authorList>
            <person name="Sun Q."/>
            <person name="Mori K."/>
        </authorList>
    </citation>
    <scope>NUCLEOTIDE SEQUENCE [LARGE SCALE GENOMIC DNA]</scope>
    <source>
        <strain evidence="4 5">JCM 3307</strain>
    </source>
</reference>
<dbReference type="EMBL" id="JBHMCA010000090">
    <property type="protein sequence ID" value="MFB9451617.1"/>
    <property type="molecule type" value="Genomic_DNA"/>
</dbReference>
<dbReference type="Pfam" id="PF02826">
    <property type="entry name" value="2-Hacid_dh_C"/>
    <property type="match status" value="1"/>
</dbReference>
<dbReference type="Gene3D" id="3.40.50.720">
    <property type="entry name" value="NAD(P)-binding Rossmann-like Domain"/>
    <property type="match status" value="2"/>
</dbReference>
<gene>
    <name evidence="4" type="ORF">ACFFTR_51890</name>
</gene>
<dbReference type="CDD" id="cd12167">
    <property type="entry name" value="2-Hacid_dh_8"/>
    <property type="match status" value="1"/>
</dbReference>
<keyword evidence="5" id="KW-1185">Reference proteome</keyword>
<sequence length="333" mass="34846">MRQPIRAMVAMWPEITGRLLPPDLRRRLDGLVTVVPDTPVTDFAVASVGPDLAATDVLITGWGCPPVDAAVLAAAPRLTAIFHAGGTVKPLLTEDAWQRGITISSAADAGAGPVADFTLAVVVLAGKRALPAARRYAAGHFPNHAQRVDGNDGRVVGVIGASRIGRRVIPRLAAAGYRVLVSDPYLDPADAAALGAELVDVDECCRRAGILTLHAPAIPATRHLIDARRLALMPDGATLINTARGALVDTEALTAACASGRIDAVLDVTDPEPLPPGHPLFSLPNVLITPHVAGVQGSELRRLGDFAVDELERFLLGEPLLGQVHRADLPILA</sequence>
<evidence type="ECO:0000256" key="2">
    <source>
        <dbReference type="ARBA" id="ARBA00023027"/>
    </source>
</evidence>
<dbReference type="PANTHER" id="PTHR10996:SF178">
    <property type="entry name" value="2-HYDROXYACID DEHYDROGENASE YGL185C-RELATED"/>
    <property type="match status" value="1"/>
</dbReference>
<feature type="domain" description="D-isomer specific 2-hydroxyacid dehydrogenase NAD-binding" evidence="3">
    <location>
        <begin position="124"/>
        <end position="293"/>
    </location>
</feature>